<keyword evidence="2" id="KW-1185">Reference proteome</keyword>
<dbReference type="Proteomes" id="UP000723463">
    <property type="component" value="Unassembled WGS sequence"/>
</dbReference>
<proteinExistence type="predicted"/>
<reference evidence="1" key="1">
    <citation type="journal article" date="2020" name="Fungal Divers.">
        <title>Resolving the Mortierellaceae phylogeny through synthesis of multi-gene phylogenetics and phylogenomics.</title>
        <authorList>
            <person name="Vandepol N."/>
            <person name="Liber J."/>
            <person name="Desiro A."/>
            <person name="Na H."/>
            <person name="Kennedy M."/>
            <person name="Barry K."/>
            <person name="Grigoriev I.V."/>
            <person name="Miller A.N."/>
            <person name="O'Donnell K."/>
            <person name="Stajich J.E."/>
            <person name="Bonito G."/>
        </authorList>
    </citation>
    <scope>NUCLEOTIDE SEQUENCE</scope>
    <source>
        <strain evidence="1">NRRL 2591</strain>
    </source>
</reference>
<evidence type="ECO:0000313" key="2">
    <source>
        <dbReference type="Proteomes" id="UP000723463"/>
    </source>
</evidence>
<evidence type="ECO:0000313" key="1">
    <source>
        <dbReference type="EMBL" id="KAF9546432.1"/>
    </source>
</evidence>
<sequence length="236" mass="26436">MTSTNMAQRATMDEVIKELISTSTDNPVDGKIYIMYERLGDFQWLPGKGDGKFLRRFKHWCLVIQLGFDCITLEFFENSQISRQGVVMVGAFDPSRIDTRVRGGDLGPDDQQQPAMAFYHIGDLAGLSSEVLFRWIQEQFRSRTEYNVLQNNCQHFVYDFLAHFEKEYIVNRTSHFLTNAPATGVDSAEAGAGTGMQLGGQGERGTTAPSSWASWDPMLAKVGRIIGDLGFKSKSI</sequence>
<name>A0A9P6FBA7_9FUNG</name>
<dbReference type="AlphaFoldDB" id="A0A9P6FBA7"/>
<dbReference type="EMBL" id="JAAAXW010000056">
    <property type="protein sequence ID" value="KAF9546432.1"/>
    <property type="molecule type" value="Genomic_DNA"/>
</dbReference>
<organism evidence="1 2">
    <name type="scientific">Mortierella hygrophila</name>
    <dbReference type="NCBI Taxonomy" id="979708"/>
    <lineage>
        <taxon>Eukaryota</taxon>
        <taxon>Fungi</taxon>
        <taxon>Fungi incertae sedis</taxon>
        <taxon>Mucoromycota</taxon>
        <taxon>Mortierellomycotina</taxon>
        <taxon>Mortierellomycetes</taxon>
        <taxon>Mortierellales</taxon>
        <taxon>Mortierellaceae</taxon>
        <taxon>Mortierella</taxon>
    </lineage>
</organism>
<protein>
    <recommendedName>
        <fullName evidence="3">PPPDE domain-containing protein</fullName>
    </recommendedName>
</protein>
<accession>A0A9P6FBA7</accession>
<evidence type="ECO:0008006" key="3">
    <source>
        <dbReference type="Google" id="ProtNLM"/>
    </source>
</evidence>
<comment type="caution">
    <text evidence="1">The sequence shown here is derived from an EMBL/GenBank/DDBJ whole genome shotgun (WGS) entry which is preliminary data.</text>
</comment>
<gene>
    <name evidence="1" type="ORF">EC957_009781</name>
</gene>